<dbReference type="GO" id="GO:0051082">
    <property type="term" value="F:unfolded protein binding"/>
    <property type="evidence" value="ECO:0007669"/>
    <property type="project" value="InterPro"/>
</dbReference>
<keyword evidence="5 8" id="KW-0547">Nucleotide-binding</keyword>
<comment type="similarity">
    <text evidence="2 8">Belongs to the TCP-1 chaperonin family.</text>
</comment>
<accession>A0A8H5H1E6</accession>
<keyword evidence="12" id="KW-1185">Reference proteome</keyword>
<evidence type="ECO:0000256" key="8">
    <source>
        <dbReference type="RuleBase" id="RU004187"/>
    </source>
</evidence>
<evidence type="ECO:0000256" key="7">
    <source>
        <dbReference type="ARBA" id="ARBA00023186"/>
    </source>
</evidence>
<protein>
    <recommendedName>
        <fullName evidence="9">T-complex protein 1 subunit eta</fullName>
        <shortName evidence="9">TCP-1-eta</shortName>
    </recommendedName>
    <alternativeName>
        <fullName evidence="9">CCT-eta</fullName>
    </alternativeName>
</protein>
<dbReference type="SUPFAM" id="SSF103473">
    <property type="entry name" value="MFS general substrate transporter"/>
    <property type="match status" value="1"/>
</dbReference>
<keyword evidence="7 8" id="KW-0143">Chaperone</keyword>
<evidence type="ECO:0000256" key="9">
    <source>
        <dbReference type="RuleBase" id="RU365042"/>
    </source>
</evidence>
<dbReference type="InterPro" id="IPR017998">
    <property type="entry name" value="Chaperone_TCP-1"/>
</dbReference>
<dbReference type="FunFam" id="3.50.7.10:FF:000006">
    <property type="entry name" value="T-complex protein 1 subunit eta"/>
    <property type="match status" value="1"/>
</dbReference>
<dbReference type="NCBIfam" id="NF041082">
    <property type="entry name" value="thermosome_alpha"/>
    <property type="match status" value="1"/>
</dbReference>
<keyword evidence="10" id="KW-1133">Transmembrane helix</keyword>
<sequence>MQRGLPMQPTVVLLKEGTDTSQGTPQLLSNISACLAISETLASTLGPRGMDKLIVNERGEAQISNDGATILKLLDIVHPAARTLVDIARAQDAEVGDGTTSVVLLAAQFLKEVRGYIEEGVSPHIIMKGFRKASQLAIERIKEIQVTIEKSDPEKFRSLLLKCASTSMSSKLIHSEKSFFSNMVVDAVQCLDQDDLDESLIGVKKIAGGGMQDSLLVKGVAFKKTFTYAGAEQQPKSFKNPLILCLNVELELKAEKDNAEVRVEAVSEYQAIVDAEWEIIYRKLEAIEKTGAKVVLSKLPIGDLATQYFADRDIFCAGRVAAGDLRRVVQAVGGSIQSTCSDITREHLGTCGHFEERQIGGERYNIFEDCPKAKTCTLVLRGGAEQFIEEVERSLHDAIMVVKRAVRNGDVVAGGGAIEMDLSAHVRKHALSIPGKLQLIMTAFAKALEIIPRQICDNAGLDSTDILNKLRMKHSEGEKWFGVDVDGASGVRDNMDAFVWEPALVKLNAISSATEAACLILSVDETVRNPQSEQVPRHRLEQHSEHCVEGDEGNAEYDASSVEKGELNTGPVDKPPLGTPIDTSGGLFKRLKKSNLDLDSVATQPSVFDDPTTAEIYRPPPQYENAHRFDPDARWTWREEKTKTWFRPSGWFTEREEVILVNRVLRDDPSKSDMHNREGLSIRMIWEALIDWRLWPIYVLGLLHMIPVGPPQSYLTLSLRNLGFTTTQTNLLVVPSTAIGTLMLLFAAYFSEIFDSRVAATMILQIWALPLLIALYTFDKSTSQWAYFAGN</sequence>
<dbReference type="GO" id="GO:0005524">
    <property type="term" value="F:ATP binding"/>
    <property type="evidence" value="ECO:0007669"/>
    <property type="project" value="UniProtKB-KW"/>
</dbReference>
<feature type="transmembrane region" description="Helical" evidence="10">
    <location>
        <begin position="758"/>
        <end position="778"/>
    </location>
</feature>
<evidence type="ECO:0000313" key="12">
    <source>
        <dbReference type="Proteomes" id="UP000559256"/>
    </source>
</evidence>
<proteinExistence type="inferred from homology"/>
<dbReference type="Gene3D" id="3.30.260.10">
    <property type="entry name" value="TCP-1-like chaperonin intermediate domain"/>
    <property type="match status" value="1"/>
</dbReference>
<keyword evidence="4 9" id="KW-0963">Cytoplasm</keyword>
<evidence type="ECO:0000256" key="5">
    <source>
        <dbReference type="ARBA" id="ARBA00022741"/>
    </source>
</evidence>
<keyword evidence="10" id="KW-0472">Membrane</keyword>
<dbReference type="GO" id="GO:0016887">
    <property type="term" value="F:ATP hydrolysis activity"/>
    <property type="evidence" value="ECO:0007669"/>
    <property type="project" value="InterPro"/>
</dbReference>
<reference evidence="11 12" key="1">
    <citation type="journal article" date="2020" name="ISME J.">
        <title>Uncovering the hidden diversity of litter-decomposition mechanisms in mushroom-forming fungi.</title>
        <authorList>
            <person name="Floudas D."/>
            <person name="Bentzer J."/>
            <person name="Ahren D."/>
            <person name="Johansson T."/>
            <person name="Persson P."/>
            <person name="Tunlid A."/>
        </authorList>
    </citation>
    <scope>NUCLEOTIDE SEQUENCE [LARGE SCALE GENOMIC DNA]</scope>
    <source>
        <strain evidence="11 12">CBS 291.85</strain>
    </source>
</reference>
<dbReference type="PRINTS" id="PR00304">
    <property type="entry name" value="TCOMPLEXTCP1"/>
</dbReference>
<keyword evidence="10" id="KW-0812">Transmembrane</keyword>
<evidence type="ECO:0000313" key="11">
    <source>
        <dbReference type="EMBL" id="KAF5374958.1"/>
    </source>
</evidence>
<feature type="transmembrane region" description="Helical" evidence="10">
    <location>
        <begin position="692"/>
        <end position="710"/>
    </location>
</feature>
<dbReference type="GO" id="GO:0140662">
    <property type="term" value="F:ATP-dependent protein folding chaperone"/>
    <property type="evidence" value="ECO:0007669"/>
    <property type="project" value="InterPro"/>
</dbReference>
<comment type="subcellular location">
    <subcellularLocation>
        <location evidence="1 9">Cytoplasm</location>
    </subcellularLocation>
</comment>
<dbReference type="InterPro" id="IPR036259">
    <property type="entry name" value="MFS_trans_sf"/>
</dbReference>
<dbReference type="Gene3D" id="1.10.560.10">
    <property type="entry name" value="GroEL-like equatorial domain"/>
    <property type="match status" value="1"/>
</dbReference>
<evidence type="ECO:0000256" key="4">
    <source>
        <dbReference type="ARBA" id="ARBA00022490"/>
    </source>
</evidence>
<dbReference type="PROSITE" id="PS00751">
    <property type="entry name" value="TCP1_2"/>
    <property type="match status" value="1"/>
</dbReference>
<evidence type="ECO:0000256" key="6">
    <source>
        <dbReference type="ARBA" id="ARBA00022840"/>
    </source>
</evidence>
<keyword evidence="6 8" id="KW-0067">ATP-binding</keyword>
<dbReference type="AlphaFoldDB" id="A0A8H5H1E6"/>
<dbReference type="InterPro" id="IPR027413">
    <property type="entry name" value="GROEL-like_equatorial_sf"/>
</dbReference>
<dbReference type="InterPro" id="IPR012720">
    <property type="entry name" value="Chap_CCT_eta"/>
</dbReference>
<dbReference type="InterPro" id="IPR027409">
    <property type="entry name" value="GroEL-like_apical_dom_sf"/>
</dbReference>
<comment type="subunit">
    <text evidence="9">Heterooligomeric complex that forms two stacked rings.</text>
</comment>
<dbReference type="InterPro" id="IPR053374">
    <property type="entry name" value="TCP-1_chaperonin"/>
</dbReference>
<evidence type="ECO:0000256" key="3">
    <source>
        <dbReference type="ARBA" id="ARBA00011531"/>
    </source>
</evidence>
<dbReference type="InterPro" id="IPR027410">
    <property type="entry name" value="TCP-1-like_intermed_sf"/>
</dbReference>
<dbReference type="FunFam" id="1.10.560.10:FF:000017">
    <property type="entry name" value="T-complex protein 1 subunit eta"/>
    <property type="match status" value="1"/>
</dbReference>
<evidence type="ECO:0000256" key="10">
    <source>
        <dbReference type="SAM" id="Phobius"/>
    </source>
</evidence>
<dbReference type="Pfam" id="PF00118">
    <property type="entry name" value="Cpn60_TCP1"/>
    <property type="match status" value="1"/>
</dbReference>
<dbReference type="InterPro" id="IPR002194">
    <property type="entry name" value="Chaperonin_TCP-1_CS"/>
</dbReference>
<dbReference type="SUPFAM" id="SSF48592">
    <property type="entry name" value="GroEL equatorial domain-like"/>
    <property type="match status" value="1"/>
</dbReference>
<dbReference type="SUPFAM" id="SSF52029">
    <property type="entry name" value="GroEL apical domain-like"/>
    <property type="match status" value="1"/>
</dbReference>
<dbReference type="Gene3D" id="3.50.7.10">
    <property type="entry name" value="GroEL"/>
    <property type="match status" value="1"/>
</dbReference>
<comment type="function">
    <text evidence="9">Molecular chaperone; assists the folding of proteins upon ATP hydrolysis. Known to play a role, in vitro, in the folding of actin and tubulin.</text>
</comment>
<dbReference type="EMBL" id="JAACJM010000001">
    <property type="protein sequence ID" value="KAF5374958.1"/>
    <property type="molecule type" value="Genomic_DNA"/>
</dbReference>
<dbReference type="PANTHER" id="PTHR11353">
    <property type="entry name" value="CHAPERONIN"/>
    <property type="match status" value="1"/>
</dbReference>
<dbReference type="PROSITE" id="PS00995">
    <property type="entry name" value="TCP1_3"/>
    <property type="match status" value="1"/>
</dbReference>
<dbReference type="NCBIfam" id="NF041083">
    <property type="entry name" value="thermosome_beta"/>
    <property type="match status" value="1"/>
</dbReference>
<dbReference type="OrthoDB" id="10248520at2759"/>
<dbReference type="FunFam" id="3.30.260.10:FF:000022">
    <property type="entry name" value="T-complex protein 1 subunit eta"/>
    <property type="match status" value="1"/>
</dbReference>
<name>A0A8H5H1E6_9AGAR</name>
<comment type="caution">
    <text evidence="11">The sequence shown here is derived from an EMBL/GenBank/DDBJ whole genome shotgun (WGS) entry which is preliminary data.</text>
</comment>
<organism evidence="11 12">
    <name type="scientific">Tetrapyrgos nigripes</name>
    <dbReference type="NCBI Taxonomy" id="182062"/>
    <lineage>
        <taxon>Eukaryota</taxon>
        <taxon>Fungi</taxon>
        <taxon>Dikarya</taxon>
        <taxon>Basidiomycota</taxon>
        <taxon>Agaricomycotina</taxon>
        <taxon>Agaricomycetes</taxon>
        <taxon>Agaricomycetidae</taxon>
        <taxon>Agaricales</taxon>
        <taxon>Marasmiineae</taxon>
        <taxon>Marasmiaceae</taxon>
        <taxon>Tetrapyrgos</taxon>
    </lineage>
</organism>
<dbReference type="SUPFAM" id="SSF54849">
    <property type="entry name" value="GroEL-intermediate domain like"/>
    <property type="match status" value="1"/>
</dbReference>
<dbReference type="InterPro" id="IPR002423">
    <property type="entry name" value="Cpn60/GroEL/TCP-1"/>
</dbReference>
<dbReference type="NCBIfam" id="TIGR02345">
    <property type="entry name" value="chap_CCT_eta"/>
    <property type="match status" value="1"/>
</dbReference>
<evidence type="ECO:0000256" key="2">
    <source>
        <dbReference type="ARBA" id="ARBA00008020"/>
    </source>
</evidence>
<dbReference type="Proteomes" id="UP000559256">
    <property type="component" value="Unassembled WGS sequence"/>
</dbReference>
<dbReference type="CDD" id="cd03340">
    <property type="entry name" value="TCP1_eta"/>
    <property type="match status" value="1"/>
</dbReference>
<evidence type="ECO:0000256" key="1">
    <source>
        <dbReference type="ARBA" id="ARBA00004496"/>
    </source>
</evidence>
<dbReference type="GO" id="GO:0005832">
    <property type="term" value="C:chaperonin-containing T-complex"/>
    <property type="evidence" value="ECO:0007669"/>
    <property type="project" value="UniProtKB-ARBA"/>
</dbReference>
<feature type="transmembrane region" description="Helical" evidence="10">
    <location>
        <begin position="730"/>
        <end position="751"/>
    </location>
</feature>
<comment type="subunit">
    <text evidence="3">Heterooligomeric complex of about 850 to 900 kDa that forms two stacked rings, 12 to 16 nm in diameter.</text>
</comment>
<gene>
    <name evidence="11" type="ORF">D9758_000534</name>
</gene>
<dbReference type="InterPro" id="IPR054827">
    <property type="entry name" value="thermosome_alpha"/>
</dbReference>